<evidence type="ECO:0000313" key="11">
    <source>
        <dbReference type="EMBL" id="WAR09746.1"/>
    </source>
</evidence>
<dbReference type="EMBL" id="CP111018">
    <property type="protein sequence ID" value="WAR09746.1"/>
    <property type="molecule type" value="Genomic_DNA"/>
</dbReference>
<protein>
    <submittedName>
        <fullName evidence="11">G3ST3-like protein</fullName>
    </submittedName>
</protein>
<gene>
    <name evidence="11" type="ORF">MAR_034822</name>
</gene>
<dbReference type="InterPro" id="IPR027417">
    <property type="entry name" value="P-loop_NTPase"/>
</dbReference>
<evidence type="ECO:0000313" key="12">
    <source>
        <dbReference type="Proteomes" id="UP001164746"/>
    </source>
</evidence>
<dbReference type="Pfam" id="PF06990">
    <property type="entry name" value="Gal-3-0_sulfotr"/>
    <property type="match status" value="2"/>
</dbReference>
<evidence type="ECO:0000256" key="5">
    <source>
        <dbReference type="ARBA" id="ARBA00022968"/>
    </source>
</evidence>
<reference evidence="11" key="1">
    <citation type="submission" date="2022-11" db="EMBL/GenBank/DDBJ databases">
        <title>Centuries of genome instability and evolution in soft-shell clam transmissible cancer (bioRxiv).</title>
        <authorList>
            <person name="Hart S.F.M."/>
            <person name="Yonemitsu M.A."/>
            <person name="Giersch R.M."/>
            <person name="Beal B.F."/>
            <person name="Arriagada G."/>
            <person name="Davis B.W."/>
            <person name="Ostrander E.A."/>
            <person name="Goff S.P."/>
            <person name="Metzger M.J."/>
        </authorList>
    </citation>
    <scope>NUCLEOTIDE SEQUENCE</scope>
    <source>
        <strain evidence="11">MELC-2E11</strain>
        <tissue evidence="11">Siphon/mantle</tissue>
    </source>
</reference>
<dbReference type="InterPro" id="IPR009729">
    <property type="entry name" value="Gal-3-0_sulfotransfrase"/>
</dbReference>
<comment type="similarity">
    <text evidence="2">Belongs to the galactose-3-O-sulfotransferase family.</text>
</comment>
<keyword evidence="12" id="KW-1185">Reference proteome</keyword>
<comment type="subcellular location">
    <subcellularLocation>
        <location evidence="1">Golgi apparatus membrane</location>
        <topology evidence="1">Single-pass type II membrane protein</topology>
    </subcellularLocation>
</comment>
<dbReference type="Gene3D" id="3.40.50.300">
    <property type="entry name" value="P-loop containing nucleotide triphosphate hydrolases"/>
    <property type="match status" value="2"/>
</dbReference>
<keyword evidence="9" id="KW-0325">Glycoprotein</keyword>
<dbReference type="PANTHER" id="PTHR14647">
    <property type="entry name" value="GALACTOSE-3-O-SULFOTRANSFERASE"/>
    <property type="match status" value="1"/>
</dbReference>
<keyword evidence="3" id="KW-0808">Transferase</keyword>
<evidence type="ECO:0000256" key="6">
    <source>
        <dbReference type="ARBA" id="ARBA00022989"/>
    </source>
</evidence>
<evidence type="ECO:0000256" key="1">
    <source>
        <dbReference type="ARBA" id="ARBA00004323"/>
    </source>
</evidence>
<evidence type="ECO:0000256" key="2">
    <source>
        <dbReference type="ARBA" id="ARBA00008124"/>
    </source>
</evidence>
<dbReference type="Proteomes" id="UP001164746">
    <property type="component" value="Chromosome 7"/>
</dbReference>
<evidence type="ECO:0000256" key="4">
    <source>
        <dbReference type="ARBA" id="ARBA00022692"/>
    </source>
</evidence>
<keyword evidence="5" id="KW-0735">Signal-anchor</keyword>
<evidence type="ECO:0000256" key="3">
    <source>
        <dbReference type="ARBA" id="ARBA00022679"/>
    </source>
</evidence>
<keyword evidence="7" id="KW-0333">Golgi apparatus</keyword>
<keyword evidence="8 10" id="KW-0472">Membrane</keyword>
<evidence type="ECO:0000256" key="10">
    <source>
        <dbReference type="SAM" id="Phobius"/>
    </source>
</evidence>
<organism evidence="11 12">
    <name type="scientific">Mya arenaria</name>
    <name type="common">Soft-shell clam</name>
    <dbReference type="NCBI Taxonomy" id="6604"/>
    <lineage>
        <taxon>Eukaryota</taxon>
        <taxon>Metazoa</taxon>
        <taxon>Spiralia</taxon>
        <taxon>Lophotrochozoa</taxon>
        <taxon>Mollusca</taxon>
        <taxon>Bivalvia</taxon>
        <taxon>Autobranchia</taxon>
        <taxon>Heteroconchia</taxon>
        <taxon>Euheterodonta</taxon>
        <taxon>Imparidentia</taxon>
        <taxon>Neoheterodontei</taxon>
        <taxon>Myida</taxon>
        <taxon>Myoidea</taxon>
        <taxon>Myidae</taxon>
        <taxon>Mya</taxon>
    </lineage>
</organism>
<accession>A0ABY7ERD1</accession>
<sequence>MSTFLWQRAYQVIRSRSFLLFSIILLTGFLWVHFTGSRVELLPDERREYVVRPNVRAIKDVPPTNLSDDSLPTTYVSTTTGKNSVISGSFKNTITLMSETRISQTVSSACREQFDVSFLKVHKAGSTTVMNIFLRFAISHNLSIVLPHKSQGFGFNYLGYGKTVSRDTIVPLPRNETYNILCNHVVYNKEAFRSILPVDTMYVGILREPVSHFKSASLYYGFYNQLKKVIGDGRPAISEFLKDTNMYKIGTYFVHNRMSYDLGIHPTKFNDNMFVHEYIRQLDQDYALMMIMERFAESLVLLRRTLCWTTKDILYVPLNAMKNKPSIHLTEEDVQHLSKWNKADFQLYDHFRSKFDETVQNQGQDLQDEVNSFTAIKDSVSKFCNDIRKLPSNSIAVKHVSTTRWSPGFDVTQNDCRLMTEDELPMMSRLIKKAWQHYNNSLRKNSVISGSFKNTIKLMSETRRSQTVSSACREQFDVSFLKVHKAGSTTVMNIFLRFAISHNLSIVLPHKSQGFGFNYLGYGKTVSRDTIVPLPRNETYNILCNHVVYNKEAFRSILPVDTMYVGILREPVSHFKSASLYYGFYNQLKKVIVDGRPAISEFLKETNMYKIGTYFVHNRMSYDLGIPPTKFNDNLFVHEYIRQLDQDYALMMIMERFAESLVLLRRTLCWTTKDILYVPLNAMKNKPSIHLTEEDVQHLSTWNKADFQLHDYFRSKFDETVQNQGQDLQDEVNSFTAIKDSVSKFCNDIRKLPSNSIAVKHVSTTRLSPGFDVTQNDCRLMTEDELPMMSRLIKKAWQHYNNSLSVS</sequence>
<evidence type="ECO:0000256" key="9">
    <source>
        <dbReference type="ARBA" id="ARBA00023180"/>
    </source>
</evidence>
<feature type="transmembrane region" description="Helical" evidence="10">
    <location>
        <begin position="17"/>
        <end position="34"/>
    </location>
</feature>
<keyword evidence="6 10" id="KW-1133">Transmembrane helix</keyword>
<name>A0ABY7ERD1_MYAAR</name>
<proteinExistence type="inferred from homology"/>
<dbReference type="PANTHER" id="PTHR14647:SF87">
    <property type="entry name" value="PUTATIVE-RELATED"/>
    <property type="match status" value="1"/>
</dbReference>
<evidence type="ECO:0000256" key="7">
    <source>
        <dbReference type="ARBA" id="ARBA00023034"/>
    </source>
</evidence>
<keyword evidence="4 10" id="KW-0812">Transmembrane</keyword>
<evidence type="ECO:0000256" key="8">
    <source>
        <dbReference type="ARBA" id="ARBA00023136"/>
    </source>
</evidence>